<dbReference type="GO" id="GO:0016705">
    <property type="term" value="F:oxidoreductase activity, acting on paired donors, with incorporation or reduction of molecular oxygen"/>
    <property type="evidence" value="ECO:0007669"/>
    <property type="project" value="InterPro"/>
</dbReference>
<evidence type="ECO:0000313" key="10">
    <source>
        <dbReference type="Proteomes" id="UP000503540"/>
    </source>
</evidence>
<sequence>MTTTPDATLYPPRWQPALLRWHRTRVSWWQSWKLAAQAMRLLSDHSPANAYGARLPGQDDVMVARIPLQRYVVIRSPELARHVLVTNQDNYPKSADYDMLAVAFGRGLGTERNEDRWQRNRRLVQPVFGKRNIATLAGPVTEAAHDCAARVRRLGANAAPVDMNAEMSRLTVDIVARTMFGLDLTGPMSKIRLSRMLGMFGFGFLTGVTHRLHALAELTHRHNLPMRVMRCASWVLAPRMMADLRHLERVIDQLIADHRSGAITRRGNLLALLMDAHDPETGHRYTDAEIHDELMTFLGAGTETTATALAWTWKLLAENPDARSRLHAELDDVLAGRTPTAADVDLLPWTKAVLAETMRLYPPVVALARVAKNDDLLGDFPIRAGTTIMINLHAMHQHGGVWPDPDTFDPTRYLTENLTTAQRHAALPFGAGKRMCVANVFASTEAVLALATIAQRIEMDLATTEPIRPQFSFTGGPDGPLPMFVRDRPARAELVN</sequence>
<evidence type="ECO:0000256" key="1">
    <source>
        <dbReference type="ARBA" id="ARBA00010617"/>
    </source>
</evidence>
<evidence type="ECO:0000256" key="2">
    <source>
        <dbReference type="ARBA" id="ARBA00022617"/>
    </source>
</evidence>
<organism evidence="9 10">
    <name type="scientific">Nocardia arthritidis</name>
    <dbReference type="NCBI Taxonomy" id="228602"/>
    <lineage>
        <taxon>Bacteria</taxon>
        <taxon>Bacillati</taxon>
        <taxon>Actinomycetota</taxon>
        <taxon>Actinomycetes</taxon>
        <taxon>Mycobacteriales</taxon>
        <taxon>Nocardiaceae</taxon>
        <taxon>Nocardia</taxon>
    </lineage>
</organism>
<dbReference type="Gene3D" id="1.10.630.10">
    <property type="entry name" value="Cytochrome P450"/>
    <property type="match status" value="1"/>
</dbReference>
<dbReference type="AlphaFoldDB" id="A0A6G9YH82"/>
<dbReference type="InterPro" id="IPR036396">
    <property type="entry name" value="Cyt_P450_sf"/>
</dbReference>
<name>A0A6G9YH82_9NOCA</name>
<dbReference type="InterPro" id="IPR001128">
    <property type="entry name" value="Cyt_P450"/>
</dbReference>
<dbReference type="PRINTS" id="PR00385">
    <property type="entry name" value="P450"/>
</dbReference>
<keyword evidence="5 7" id="KW-0408">Iron</keyword>
<comment type="cofactor">
    <cofactor evidence="7">
        <name>heme</name>
        <dbReference type="ChEBI" id="CHEBI:30413"/>
    </cofactor>
</comment>
<evidence type="ECO:0000256" key="8">
    <source>
        <dbReference type="RuleBase" id="RU000461"/>
    </source>
</evidence>
<dbReference type="InterPro" id="IPR050196">
    <property type="entry name" value="Cytochrome_P450_Monoox"/>
</dbReference>
<dbReference type="EMBL" id="CP046172">
    <property type="protein sequence ID" value="QIS12544.1"/>
    <property type="molecule type" value="Genomic_DNA"/>
</dbReference>
<dbReference type="PRINTS" id="PR00463">
    <property type="entry name" value="EP450I"/>
</dbReference>
<evidence type="ECO:0000256" key="6">
    <source>
        <dbReference type="ARBA" id="ARBA00023033"/>
    </source>
</evidence>
<keyword evidence="10" id="KW-1185">Reference proteome</keyword>
<evidence type="ECO:0000256" key="5">
    <source>
        <dbReference type="ARBA" id="ARBA00023004"/>
    </source>
</evidence>
<dbReference type="RefSeq" id="WP_167475217.1">
    <property type="nucleotide sequence ID" value="NZ_CP046172.1"/>
</dbReference>
<dbReference type="GO" id="GO:0005506">
    <property type="term" value="F:iron ion binding"/>
    <property type="evidence" value="ECO:0007669"/>
    <property type="project" value="InterPro"/>
</dbReference>
<gene>
    <name evidence="9" type="ORF">F5544_23425</name>
</gene>
<dbReference type="Proteomes" id="UP000503540">
    <property type="component" value="Chromosome"/>
</dbReference>
<reference evidence="9 10" key="1">
    <citation type="journal article" date="2019" name="ACS Chem. Biol.">
        <title>Identification and Mobilization of a Cryptic Antibiotic Biosynthesis Gene Locus from a Human-Pathogenic Nocardia Isolate.</title>
        <authorList>
            <person name="Herisse M."/>
            <person name="Ishida K."/>
            <person name="Porter J.L."/>
            <person name="Howden B."/>
            <person name="Hertweck C."/>
            <person name="Stinear T.P."/>
            <person name="Pidot S.J."/>
        </authorList>
    </citation>
    <scope>NUCLEOTIDE SEQUENCE [LARGE SCALE GENOMIC DNA]</scope>
    <source>
        <strain evidence="9 10">AUSMDU00012717</strain>
    </source>
</reference>
<keyword evidence="6 8" id="KW-0503">Monooxygenase</keyword>
<protein>
    <submittedName>
        <fullName evidence="9">Cytochrome P450</fullName>
    </submittedName>
</protein>
<keyword evidence="4 8" id="KW-0560">Oxidoreductase</keyword>
<evidence type="ECO:0000313" key="9">
    <source>
        <dbReference type="EMBL" id="QIS12544.1"/>
    </source>
</evidence>
<dbReference type="PANTHER" id="PTHR24291:SF50">
    <property type="entry name" value="BIFUNCTIONAL ALBAFLAVENONE MONOOXYGENASE_TERPENE SYNTHASE"/>
    <property type="match status" value="1"/>
</dbReference>
<evidence type="ECO:0000256" key="4">
    <source>
        <dbReference type="ARBA" id="ARBA00023002"/>
    </source>
</evidence>
<dbReference type="SUPFAM" id="SSF48264">
    <property type="entry name" value="Cytochrome P450"/>
    <property type="match status" value="1"/>
</dbReference>
<dbReference type="GO" id="GO:0020037">
    <property type="term" value="F:heme binding"/>
    <property type="evidence" value="ECO:0007669"/>
    <property type="project" value="InterPro"/>
</dbReference>
<dbReference type="Pfam" id="PF00067">
    <property type="entry name" value="p450"/>
    <property type="match status" value="1"/>
</dbReference>
<keyword evidence="2 7" id="KW-0349">Heme</keyword>
<dbReference type="InterPro" id="IPR002401">
    <property type="entry name" value="Cyt_P450_E_grp-I"/>
</dbReference>
<dbReference type="PANTHER" id="PTHR24291">
    <property type="entry name" value="CYTOCHROME P450 FAMILY 4"/>
    <property type="match status" value="1"/>
</dbReference>
<evidence type="ECO:0000256" key="7">
    <source>
        <dbReference type="PIRSR" id="PIRSR602401-1"/>
    </source>
</evidence>
<dbReference type="GO" id="GO:0004497">
    <property type="term" value="F:monooxygenase activity"/>
    <property type="evidence" value="ECO:0007669"/>
    <property type="project" value="UniProtKB-KW"/>
</dbReference>
<dbReference type="KEGG" id="nah:F5544_23425"/>
<accession>A0A6G9YH82</accession>
<comment type="similarity">
    <text evidence="1 8">Belongs to the cytochrome P450 family.</text>
</comment>
<evidence type="ECO:0000256" key="3">
    <source>
        <dbReference type="ARBA" id="ARBA00022723"/>
    </source>
</evidence>
<feature type="binding site" description="axial binding residue" evidence="7">
    <location>
        <position position="436"/>
    </location>
    <ligand>
        <name>heme</name>
        <dbReference type="ChEBI" id="CHEBI:30413"/>
    </ligand>
    <ligandPart>
        <name>Fe</name>
        <dbReference type="ChEBI" id="CHEBI:18248"/>
    </ligandPart>
</feature>
<keyword evidence="3 7" id="KW-0479">Metal-binding</keyword>
<dbReference type="PROSITE" id="PS00086">
    <property type="entry name" value="CYTOCHROME_P450"/>
    <property type="match status" value="1"/>
</dbReference>
<proteinExistence type="inferred from homology"/>
<dbReference type="InterPro" id="IPR017972">
    <property type="entry name" value="Cyt_P450_CS"/>
</dbReference>